<feature type="domain" description="AAA" evidence="1">
    <location>
        <begin position="22"/>
        <end position="151"/>
    </location>
</feature>
<gene>
    <name evidence="3" type="ORF">ACFPQ3_06365</name>
</gene>
<name>A0ABW0UEC2_9STRE</name>
<evidence type="ECO:0000259" key="2">
    <source>
        <dbReference type="Pfam" id="PF13635"/>
    </source>
</evidence>
<keyword evidence="3" id="KW-0067">ATP-binding</keyword>
<protein>
    <submittedName>
        <fullName evidence="3">ATP-binding protein</fullName>
    </submittedName>
</protein>
<keyword evidence="4" id="KW-1185">Reference proteome</keyword>
<dbReference type="InterPro" id="IPR025420">
    <property type="entry name" value="DUF4143"/>
</dbReference>
<evidence type="ECO:0000313" key="3">
    <source>
        <dbReference type="EMBL" id="MFC5631204.1"/>
    </source>
</evidence>
<dbReference type="InterPro" id="IPR041682">
    <property type="entry name" value="AAA_14"/>
</dbReference>
<proteinExistence type="predicted"/>
<dbReference type="PANTHER" id="PTHR33295:SF20">
    <property type="entry name" value="ATPASE"/>
    <property type="match status" value="1"/>
</dbReference>
<sequence>MKIISRPYYLEFLIRHKDKPLIKVISGVRRAGKSVLFQLFREELLASGVEESRIITINFEDLSFYDLRDFRALNTYLEERLTSNDKHYIFLDEVQHVDKFELVADSLFIKENVDLYLTGSNAYFMSSQLATNLTGRYVQIEVLPLSFKEFLAGQEHDAETKTRLEYFNDYLFSGFPYLLQTQSYQERIEYLQGIYHSIVLNDVVARVGVANPDMLERIIRTLLSSIGSQVSTNKLRNTLVSQHVAISHHSLESYLNTLIDSLLFYAVPRFDVKGRKLLQRLEKYYTVDLGFRQLLLPDHPQDLGHMIENLVYLELRRRYSKVYVGNIGKYEVDFVVVTDQGAYEYYQVSQTTLDPKTLDRELRPLKAIKDQFPKYLLTLDSIQPTANYEGIIKQNLVDWLLE</sequence>
<dbReference type="GO" id="GO:0005524">
    <property type="term" value="F:ATP binding"/>
    <property type="evidence" value="ECO:0007669"/>
    <property type="project" value="UniProtKB-KW"/>
</dbReference>
<dbReference type="InterPro" id="IPR027417">
    <property type="entry name" value="P-loop_NTPase"/>
</dbReference>
<dbReference type="Proteomes" id="UP001596110">
    <property type="component" value="Unassembled WGS sequence"/>
</dbReference>
<organism evidence="3 4">
    <name type="scientific">Streptococcus caledonicus</name>
    <dbReference type="NCBI Taxonomy" id="2614158"/>
    <lineage>
        <taxon>Bacteria</taxon>
        <taxon>Bacillati</taxon>
        <taxon>Bacillota</taxon>
        <taxon>Bacilli</taxon>
        <taxon>Lactobacillales</taxon>
        <taxon>Streptococcaceae</taxon>
        <taxon>Streptococcus</taxon>
    </lineage>
</organism>
<dbReference type="PANTHER" id="PTHR33295">
    <property type="entry name" value="ATPASE"/>
    <property type="match status" value="1"/>
</dbReference>
<reference evidence="4" key="1">
    <citation type="journal article" date="2019" name="Int. J. Syst. Evol. Microbiol.">
        <title>The Global Catalogue of Microorganisms (GCM) 10K type strain sequencing project: providing services to taxonomists for standard genome sequencing and annotation.</title>
        <authorList>
            <consortium name="The Broad Institute Genomics Platform"/>
            <consortium name="The Broad Institute Genome Sequencing Center for Infectious Disease"/>
            <person name="Wu L."/>
            <person name="Ma J."/>
        </authorList>
    </citation>
    <scope>NUCLEOTIDE SEQUENCE [LARGE SCALE GENOMIC DNA]</scope>
    <source>
        <strain evidence="4">DT43</strain>
    </source>
</reference>
<dbReference type="RefSeq" id="WP_156805297.1">
    <property type="nucleotide sequence ID" value="NZ_JBHSOJ010000016.1"/>
</dbReference>
<feature type="domain" description="DUF4143" evidence="2">
    <location>
        <begin position="201"/>
        <end position="347"/>
    </location>
</feature>
<accession>A0ABW0UEC2</accession>
<evidence type="ECO:0000259" key="1">
    <source>
        <dbReference type="Pfam" id="PF13173"/>
    </source>
</evidence>
<dbReference type="Pfam" id="PF13173">
    <property type="entry name" value="AAA_14"/>
    <property type="match status" value="1"/>
</dbReference>
<dbReference type="EMBL" id="JBHSOJ010000016">
    <property type="protein sequence ID" value="MFC5631204.1"/>
    <property type="molecule type" value="Genomic_DNA"/>
</dbReference>
<evidence type="ECO:0000313" key="4">
    <source>
        <dbReference type="Proteomes" id="UP001596110"/>
    </source>
</evidence>
<comment type="caution">
    <text evidence="3">The sequence shown here is derived from an EMBL/GenBank/DDBJ whole genome shotgun (WGS) entry which is preliminary data.</text>
</comment>
<keyword evidence="3" id="KW-0547">Nucleotide-binding</keyword>
<dbReference type="SUPFAM" id="SSF52540">
    <property type="entry name" value="P-loop containing nucleoside triphosphate hydrolases"/>
    <property type="match status" value="1"/>
</dbReference>
<dbReference type="Pfam" id="PF13635">
    <property type="entry name" value="DUF4143"/>
    <property type="match status" value="1"/>
</dbReference>